<dbReference type="PANTHER" id="PTHR42913:SF3">
    <property type="entry name" value="64 KDA MITOCHONDRIAL NADH DEHYDROGENASE (EUROFUNG)"/>
    <property type="match status" value="1"/>
</dbReference>
<evidence type="ECO:0000256" key="1">
    <source>
        <dbReference type="ARBA" id="ARBA00001974"/>
    </source>
</evidence>
<accession>A0A7W8CU46</accession>
<dbReference type="OrthoDB" id="9784880at2"/>
<name>A0A7W8CU46_9BACL</name>
<evidence type="ECO:0000313" key="8">
    <source>
        <dbReference type="Proteomes" id="UP000525923"/>
    </source>
</evidence>
<keyword evidence="4" id="KW-0274">FAD</keyword>
<comment type="cofactor">
    <cofactor evidence="1">
        <name>FAD</name>
        <dbReference type="ChEBI" id="CHEBI:57692"/>
    </cofactor>
</comment>
<proteinExistence type="inferred from homology"/>
<organism evidence="7 8">
    <name type="scientific">Planococcus koreensis</name>
    <dbReference type="NCBI Taxonomy" id="112331"/>
    <lineage>
        <taxon>Bacteria</taxon>
        <taxon>Bacillati</taxon>
        <taxon>Bacillota</taxon>
        <taxon>Bacilli</taxon>
        <taxon>Bacillales</taxon>
        <taxon>Caryophanaceae</taxon>
        <taxon>Planococcus</taxon>
    </lineage>
</organism>
<dbReference type="PRINTS" id="PR00368">
    <property type="entry name" value="FADPNR"/>
</dbReference>
<keyword evidence="5 7" id="KW-0560">Oxidoreductase</keyword>
<gene>
    <name evidence="7" type="ORF">HNQ44_002344</name>
</gene>
<evidence type="ECO:0000256" key="3">
    <source>
        <dbReference type="ARBA" id="ARBA00022630"/>
    </source>
</evidence>
<dbReference type="RefSeq" id="WP_135501431.1">
    <property type="nucleotide sequence ID" value="NZ_CP181055.1"/>
</dbReference>
<dbReference type="GO" id="GO:0003955">
    <property type="term" value="F:NAD(P)H dehydrogenase (quinone) activity"/>
    <property type="evidence" value="ECO:0007669"/>
    <property type="project" value="TreeGrafter"/>
</dbReference>
<dbReference type="InterPro" id="IPR023753">
    <property type="entry name" value="FAD/NAD-binding_dom"/>
</dbReference>
<dbReference type="InterPro" id="IPR036188">
    <property type="entry name" value="FAD/NAD-bd_sf"/>
</dbReference>
<keyword evidence="8" id="KW-1185">Reference proteome</keyword>
<dbReference type="EMBL" id="JACHHE010000006">
    <property type="protein sequence ID" value="MBB5180899.1"/>
    <property type="molecule type" value="Genomic_DNA"/>
</dbReference>
<dbReference type="GO" id="GO:0019646">
    <property type="term" value="P:aerobic electron transport chain"/>
    <property type="evidence" value="ECO:0007669"/>
    <property type="project" value="TreeGrafter"/>
</dbReference>
<reference evidence="7 8" key="1">
    <citation type="submission" date="2020-08" db="EMBL/GenBank/DDBJ databases">
        <title>Genomic Encyclopedia of Type Strains, Phase IV (KMG-IV): sequencing the most valuable type-strain genomes for metagenomic binning, comparative biology and taxonomic classification.</title>
        <authorList>
            <person name="Goeker M."/>
        </authorList>
    </citation>
    <scope>NUCLEOTIDE SEQUENCE [LARGE SCALE GENOMIC DNA]</scope>
    <source>
        <strain evidence="7 8">DSM 15895</strain>
    </source>
</reference>
<evidence type="ECO:0000256" key="4">
    <source>
        <dbReference type="ARBA" id="ARBA00022827"/>
    </source>
</evidence>
<feature type="domain" description="FAD/NAD(P)-binding" evidence="6">
    <location>
        <begin position="3"/>
        <end position="285"/>
    </location>
</feature>
<evidence type="ECO:0000256" key="2">
    <source>
        <dbReference type="ARBA" id="ARBA00005272"/>
    </source>
</evidence>
<evidence type="ECO:0000313" key="7">
    <source>
        <dbReference type="EMBL" id="MBB5180899.1"/>
    </source>
</evidence>
<dbReference type="InterPro" id="IPR051169">
    <property type="entry name" value="NADH-Q_oxidoreductase"/>
</dbReference>
<dbReference type="EC" id="1.6.99.3" evidence="7"/>
<comment type="similarity">
    <text evidence="2">Belongs to the NADH dehydrogenase family.</text>
</comment>
<keyword evidence="3" id="KW-0285">Flavoprotein</keyword>
<evidence type="ECO:0000256" key="5">
    <source>
        <dbReference type="ARBA" id="ARBA00023002"/>
    </source>
</evidence>
<dbReference type="AlphaFoldDB" id="A0A7W8CU46"/>
<evidence type="ECO:0000259" key="6">
    <source>
        <dbReference type="Pfam" id="PF07992"/>
    </source>
</evidence>
<comment type="caution">
    <text evidence="7">The sequence shown here is derived from an EMBL/GenBank/DDBJ whole genome shotgun (WGS) entry which is preliminary data.</text>
</comment>
<protein>
    <submittedName>
        <fullName evidence="7">NADH dehydrogenase</fullName>
        <ecNumber evidence="7">1.6.99.3</ecNumber>
    </submittedName>
</protein>
<dbReference type="Gene3D" id="3.50.50.100">
    <property type="match status" value="1"/>
</dbReference>
<dbReference type="Proteomes" id="UP000525923">
    <property type="component" value="Unassembled WGS sequence"/>
</dbReference>
<dbReference type="PANTHER" id="PTHR42913">
    <property type="entry name" value="APOPTOSIS-INDUCING FACTOR 1"/>
    <property type="match status" value="1"/>
</dbReference>
<dbReference type="PRINTS" id="PR00411">
    <property type="entry name" value="PNDRDTASEI"/>
</dbReference>
<sequence length="355" mass="39679">MRKLVLLGGGYGNMRILLRLLPNNLPLDTEIILIDRTPFHSMKTEFYALAAGTASDHEVRVDFPESDRLTIVNGEITEILLDEKTVCLDNGERITYDDLVIGLGCEDKYHSVPGADEFTYSIQTIGKSRETYKTLLGLPAGAVVGVVGAGLSGIELASELRESRQDLKIKLFDRSPRILRDFPERLSNFVKKWFDNNNVDVVSNSNITKVEPKMLYNHEETIPVDAVVWTAGIQPVKPVRDLNLGCDTTGRVLINQYHQLPEDEHVYVVGDCAALPMAPSAQLAEEQAEQIVKVLKAVWRNEALPEKMPEIQLKGFLGSLGKKQGFAYLADRTVTGRIARLMKSGVLWMYKWHNG</sequence>
<dbReference type="SUPFAM" id="SSF51905">
    <property type="entry name" value="FAD/NAD(P)-binding domain"/>
    <property type="match status" value="2"/>
</dbReference>
<dbReference type="Pfam" id="PF07992">
    <property type="entry name" value="Pyr_redox_2"/>
    <property type="match status" value="1"/>
</dbReference>